<dbReference type="EMBL" id="CM023488">
    <property type="protein sequence ID" value="KAH6923809.1"/>
    <property type="molecule type" value="Genomic_DNA"/>
</dbReference>
<sequence length="131" mass="14658">MHPQPLGDWLLFWLFRQPICSPCRSRWGPRRLATTTAAPDAEEEGGEASRHHLTSRETPSPPRSPTNESRTIFRRSVRMGGASRVPAHGQKQPEERKPRERRIQNPPPAAVPLASVVRGRGDGHHIGARVL</sequence>
<comment type="caution">
    <text evidence="1">The sequence shown here is derived from an EMBL/GenBank/DDBJ whole genome shotgun (WGS) entry which is preliminary data.</text>
</comment>
<protein>
    <submittedName>
        <fullName evidence="1">Uncharacterized protein</fullName>
    </submittedName>
</protein>
<keyword evidence="2" id="KW-1185">Reference proteome</keyword>
<evidence type="ECO:0000313" key="2">
    <source>
        <dbReference type="Proteomes" id="UP000821845"/>
    </source>
</evidence>
<gene>
    <name evidence="1" type="ORF">HPB50_007275</name>
</gene>
<accession>A0ACB7RQU0</accession>
<evidence type="ECO:0000313" key="1">
    <source>
        <dbReference type="EMBL" id="KAH6923809.1"/>
    </source>
</evidence>
<proteinExistence type="predicted"/>
<dbReference type="Proteomes" id="UP000821845">
    <property type="component" value="Chromosome 8"/>
</dbReference>
<reference evidence="1" key="1">
    <citation type="submission" date="2020-05" db="EMBL/GenBank/DDBJ databases">
        <title>Large-scale comparative analyses of tick genomes elucidate their genetic diversity and vector capacities.</title>
        <authorList>
            <person name="Jia N."/>
            <person name="Wang J."/>
            <person name="Shi W."/>
            <person name="Du L."/>
            <person name="Sun Y."/>
            <person name="Zhan W."/>
            <person name="Jiang J."/>
            <person name="Wang Q."/>
            <person name="Zhang B."/>
            <person name="Ji P."/>
            <person name="Sakyi L.B."/>
            <person name="Cui X."/>
            <person name="Yuan T."/>
            <person name="Jiang B."/>
            <person name="Yang W."/>
            <person name="Lam T.T.-Y."/>
            <person name="Chang Q."/>
            <person name="Ding S."/>
            <person name="Wang X."/>
            <person name="Zhu J."/>
            <person name="Ruan X."/>
            <person name="Zhao L."/>
            <person name="Wei J."/>
            <person name="Que T."/>
            <person name="Du C."/>
            <person name="Cheng J."/>
            <person name="Dai P."/>
            <person name="Han X."/>
            <person name="Huang E."/>
            <person name="Gao Y."/>
            <person name="Liu J."/>
            <person name="Shao H."/>
            <person name="Ye R."/>
            <person name="Li L."/>
            <person name="Wei W."/>
            <person name="Wang X."/>
            <person name="Wang C."/>
            <person name="Yang T."/>
            <person name="Huo Q."/>
            <person name="Li W."/>
            <person name="Guo W."/>
            <person name="Chen H."/>
            <person name="Zhou L."/>
            <person name="Ni X."/>
            <person name="Tian J."/>
            <person name="Zhou Y."/>
            <person name="Sheng Y."/>
            <person name="Liu T."/>
            <person name="Pan Y."/>
            <person name="Xia L."/>
            <person name="Li J."/>
            <person name="Zhao F."/>
            <person name="Cao W."/>
        </authorList>
    </citation>
    <scope>NUCLEOTIDE SEQUENCE</scope>
    <source>
        <strain evidence="1">Hyas-2018</strain>
    </source>
</reference>
<organism evidence="1 2">
    <name type="scientific">Hyalomma asiaticum</name>
    <name type="common">Tick</name>
    <dbReference type="NCBI Taxonomy" id="266040"/>
    <lineage>
        <taxon>Eukaryota</taxon>
        <taxon>Metazoa</taxon>
        <taxon>Ecdysozoa</taxon>
        <taxon>Arthropoda</taxon>
        <taxon>Chelicerata</taxon>
        <taxon>Arachnida</taxon>
        <taxon>Acari</taxon>
        <taxon>Parasitiformes</taxon>
        <taxon>Ixodida</taxon>
        <taxon>Ixodoidea</taxon>
        <taxon>Ixodidae</taxon>
        <taxon>Hyalomminae</taxon>
        <taxon>Hyalomma</taxon>
    </lineage>
</organism>
<name>A0ACB7RQU0_HYAAI</name>